<comment type="caution">
    <text evidence="2">The sequence shown here is derived from an EMBL/GenBank/DDBJ whole genome shotgun (WGS) entry which is preliminary data.</text>
</comment>
<reference evidence="2" key="1">
    <citation type="journal article" date="2015" name="Nature">
        <title>Complex archaea that bridge the gap between prokaryotes and eukaryotes.</title>
        <authorList>
            <person name="Spang A."/>
            <person name="Saw J.H."/>
            <person name="Jorgensen S.L."/>
            <person name="Zaremba-Niedzwiedzka K."/>
            <person name="Martijn J."/>
            <person name="Lind A.E."/>
            <person name="van Eijk R."/>
            <person name="Schleper C."/>
            <person name="Guy L."/>
            <person name="Ettema T.J."/>
        </authorList>
    </citation>
    <scope>NUCLEOTIDE SEQUENCE</scope>
</reference>
<sequence length="234" mass="24691">MPGPTIMAHQYRQAAGNSIARIVRGGSFQELLGTTGITGTSAAPMNDSDFLVRSTMCRYQGRVYVATRTDVKVLDEITGLWVNSYTYNQGGAAGVENPCQLLTAGRFLVACYSRDQTGGNRQVVYVRKNAAGWNEIFSGSSVDNPPTPLKSLNTRAASTAGAVSTGSPLRSSGPLILRLSSSRPPASSEPQTRISSRRSSASTTGCSCTTKGLLPTRRRSSSSCSGPGFSRPPS</sequence>
<feature type="compositionally biased region" description="Polar residues" evidence="1">
    <location>
        <begin position="144"/>
        <end position="155"/>
    </location>
</feature>
<feature type="region of interest" description="Disordered" evidence="1">
    <location>
        <begin position="144"/>
        <end position="234"/>
    </location>
</feature>
<feature type="non-terminal residue" evidence="2">
    <location>
        <position position="234"/>
    </location>
</feature>
<accession>A0A0F8XJG4</accession>
<feature type="compositionally biased region" description="Low complexity" evidence="1">
    <location>
        <begin position="221"/>
        <end position="234"/>
    </location>
</feature>
<proteinExistence type="predicted"/>
<protein>
    <submittedName>
        <fullName evidence="2">Uncharacterized protein</fullName>
    </submittedName>
</protein>
<feature type="compositionally biased region" description="Low complexity" evidence="1">
    <location>
        <begin position="156"/>
        <end position="210"/>
    </location>
</feature>
<dbReference type="EMBL" id="LAZR01062582">
    <property type="protein sequence ID" value="KKK61225.1"/>
    <property type="molecule type" value="Genomic_DNA"/>
</dbReference>
<evidence type="ECO:0000256" key="1">
    <source>
        <dbReference type="SAM" id="MobiDB-lite"/>
    </source>
</evidence>
<organism evidence="2">
    <name type="scientific">marine sediment metagenome</name>
    <dbReference type="NCBI Taxonomy" id="412755"/>
    <lineage>
        <taxon>unclassified sequences</taxon>
        <taxon>metagenomes</taxon>
        <taxon>ecological metagenomes</taxon>
    </lineage>
</organism>
<name>A0A0F8XJG4_9ZZZZ</name>
<gene>
    <name evidence="2" type="ORF">LCGC14_3016480</name>
</gene>
<dbReference type="AlphaFoldDB" id="A0A0F8XJG4"/>
<evidence type="ECO:0000313" key="2">
    <source>
        <dbReference type="EMBL" id="KKK61225.1"/>
    </source>
</evidence>